<reference evidence="3" key="1">
    <citation type="submission" date="2022-11" db="UniProtKB">
        <authorList>
            <consortium name="WormBaseParasite"/>
        </authorList>
    </citation>
    <scope>IDENTIFICATION</scope>
</reference>
<feature type="region of interest" description="Disordered" evidence="1">
    <location>
        <begin position="25"/>
        <end position="116"/>
    </location>
</feature>
<sequence length="152" mass="16921">MLNPNQHIQFGNLSNVCETFLPVSTSSSLADNTPSTTSRATNPKDSVDTASENLNINVSEPLPSSASTTTNPLNSAPPKRGRKRKISDVDDHEQSSEPSTKQPRKLAKGTKRRNSYALWKPLLDLNHFEVKHVYENPKRKKQVRGKKRSTKA</sequence>
<feature type="compositionally biased region" description="Polar residues" evidence="1">
    <location>
        <begin position="25"/>
        <end position="74"/>
    </location>
</feature>
<evidence type="ECO:0000256" key="1">
    <source>
        <dbReference type="SAM" id="MobiDB-lite"/>
    </source>
</evidence>
<evidence type="ECO:0000313" key="2">
    <source>
        <dbReference type="Proteomes" id="UP000887577"/>
    </source>
</evidence>
<keyword evidence="2" id="KW-1185">Reference proteome</keyword>
<name>A0A914YXN4_9BILA</name>
<feature type="compositionally biased region" description="Basic and acidic residues" evidence="1">
    <location>
        <begin position="86"/>
        <end position="95"/>
    </location>
</feature>
<dbReference type="AlphaFoldDB" id="A0A914YXN4"/>
<proteinExistence type="predicted"/>
<dbReference type="WBParaSite" id="PSU_v2.g5267.t1">
    <property type="protein sequence ID" value="PSU_v2.g5267.t1"/>
    <property type="gene ID" value="PSU_v2.g5267"/>
</dbReference>
<protein>
    <submittedName>
        <fullName evidence="3">Uncharacterized protein</fullName>
    </submittedName>
</protein>
<evidence type="ECO:0000313" key="3">
    <source>
        <dbReference type="WBParaSite" id="PSU_v2.g5267.t1"/>
    </source>
</evidence>
<dbReference type="Proteomes" id="UP000887577">
    <property type="component" value="Unplaced"/>
</dbReference>
<feature type="compositionally biased region" description="Basic residues" evidence="1">
    <location>
        <begin position="102"/>
        <end position="114"/>
    </location>
</feature>
<organism evidence="2 3">
    <name type="scientific">Panagrolaimus superbus</name>
    <dbReference type="NCBI Taxonomy" id="310955"/>
    <lineage>
        <taxon>Eukaryota</taxon>
        <taxon>Metazoa</taxon>
        <taxon>Ecdysozoa</taxon>
        <taxon>Nematoda</taxon>
        <taxon>Chromadorea</taxon>
        <taxon>Rhabditida</taxon>
        <taxon>Tylenchina</taxon>
        <taxon>Panagrolaimomorpha</taxon>
        <taxon>Panagrolaimoidea</taxon>
        <taxon>Panagrolaimidae</taxon>
        <taxon>Panagrolaimus</taxon>
    </lineage>
</organism>
<accession>A0A914YXN4</accession>